<evidence type="ECO:0000259" key="2">
    <source>
        <dbReference type="Pfam" id="PF13456"/>
    </source>
</evidence>
<comment type="caution">
    <text evidence="3">The sequence shown here is derived from an EMBL/GenBank/DDBJ whole genome shotgun (WGS) entry which is preliminary data.</text>
</comment>
<accession>A0A5B6WQH0</accession>
<keyword evidence="3" id="KW-0808">Transferase</keyword>
<dbReference type="GO" id="GO:0003676">
    <property type="term" value="F:nucleic acid binding"/>
    <property type="evidence" value="ECO:0007669"/>
    <property type="project" value="InterPro"/>
</dbReference>
<evidence type="ECO:0000313" key="4">
    <source>
        <dbReference type="Proteomes" id="UP000325315"/>
    </source>
</evidence>
<dbReference type="SUPFAM" id="SSF53098">
    <property type="entry name" value="Ribonuclease H-like"/>
    <property type="match status" value="1"/>
</dbReference>
<dbReference type="PANTHER" id="PTHR33116:SF86">
    <property type="entry name" value="REVERSE TRANSCRIPTASE DOMAIN-CONTAINING PROTEIN"/>
    <property type="match status" value="1"/>
</dbReference>
<dbReference type="GO" id="GO:0004523">
    <property type="term" value="F:RNA-DNA hybrid ribonuclease activity"/>
    <property type="evidence" value="ECO:0007669"/>
    <property type="project" value="InterPro"/>
</dbReference>
<dbReference type="InterPro" id="IPR044730">
    <property type="entry name" value="RNase_H-like_dom_plant"/>
</dbReference>
<dbReference type="Proteomes" id="UP000325315">
    <property type="component" value="Unassembled WGS sequence"/>
</dbReference>
<name>A0A5B6WQH0_9ROSI</name>
<dbReference type="InterPro" id="IPR002156">
    <property type="entry name" value="RNaseH_domain"/>
</dbReference>
<sequence>MEIKLNANRMKRVRRRCGFFNGIDLAAEGSRGGLSLGWNGGQLVNLKSFSKNHIDMEIQEEENPRWWFTGFYGNPEKKGGNLREEARMEAFHRTLEDRSLGDIGFSGSWFTWERGQTLERNIREIIDRGVAMNSWIQNFPNYLLRHLPHSFSDHCPLLIETEFKHKSKIQRLNRRIEELNGEESSEGMLAKLVEVKLHLNMEIDKEERYWEQRVRVNWLQMGDKNTLFFHKNASQRRLFNRIRGLQRIDGSVTKNEKEIDEITRRYFTDLFESRGVGDVTHILSGVKSCMSESRNQNLMVPYTEMDIIEALKGMGPTKAAGAERCIDDAQSAFVPGRLITDNVLLAYEILHSLKNKRSGQKGLMALKLDMSKAYDRVEWPFIKGVMSKLGFAENFIELIIRCLNSVWYSILINGEEGLSFRSTRDDCILFGEASNRGASLFKDILTEYEACWGQCVNFEKSTVFFSSNVTDQDRNLVFQVLGVRCSNDPEKYLGLPNMVGCKRKLAFQVLKDRLKQRVNSWSIKYISQGALALLRNPNSLLARTLEAKYYKDSDFLKSELGNLPSFTWKSVWAAKGLLLQGMGWRIGDGQKVAIWNDKWVPGNEALNGQNSSINFNLEKVADLFEPNTRKWNEDLILNTFTVRDTERILCIPLCHMEAETKEHLFRDCPVTKETWESLDIVGPASEQNMEFTEWLRKFFEVNSLGMCRKFVCALWGIWTFRNKLIHKDEIKIGIQIADFISNYLKELDGVKQILPERRVYTNRWKAPAGMRLKINFDATFNRQRNESCSGLVIRNGKAEVLCSKTIINKNIPSVFATNALACYQAIDLGFQLGLWEVEIEGDARTVIRKLQEKKEDRSKIAAYIKDSKEMVLQFRYCVFLFQNREANEVAHKIASKGLKRKGNNYLSQRVPTGAESAVMEDRRWTENEQETRRRSC</sequence>
<keyword evidence="4" id="KW-1185">Reference proteome</keyword>
<dbReference type="GO" id="GO:0003964">
    <property type="term" value="F:RNA-directed DNA polymerase activity"/>
    <property type="evidence" value="ECO:0007669"/>
    <property type="project" value="UniProtKB-KW"/>
</dbReference>
<feature type="region of interest" description="Disordered" evidence="1">
    <location>
        <begin position="912"/>
        <end position="936"/>
    </location>
</feature>
<proteinExistence type="predicted"/>
<feature type="domain" description="RNase H type-1" evidence="2">
    <location>
        <begin position="775"/>
        <end position="896"/>
    </location>
</feature>
<dbReference type="CDD" id="cd06222">
    <property type="entry name" value="RNase_H_like"/>
    <property type="match status" value="1"/>
</dbReference>
<keyword evidence="3" id="KW-0548">Nucleotidyltransferase</keyword>
<evidence type="ECO:0000256" key="1">
    <source>
        <dbReference type="SAM" id="MobiDB-lite"/>
    </source>
</evidence>
<evidence type="ECO:0000313" key="3">
    <source>
        <dbReference type="EMBL" id="KAA3483062.1"/>
    </source>
</evidence>
<dbReference type="InterPro" id="IPR012337">
    <property type="entry name" value="RNaseH-like_sf"/>
</dbReference>
<dbReference type="OrthoDB" id="1665134at2759"/>
<gene>
    <name evidence="3" type="ORF">EPI10_005260</name>
</gene>
<dbReference type="Gene3D" id="3.30.420.10">
    <property type="entry name" value="Ribonuclease H-like superfamily/Ribonuclease H"/>
    <property type="match status" value="1"/>
</dbReference>
<dbReference type="SUPFAM" id="SSF56219">
    <property type="entry name" value="DNase I-like"/>
    <property type="match status" value="1"/>
</dbReference>
<dbReference type="InterPro" id="IPR036397">
    <property type="entry name" value="RNaseH_sf"/>
</dbReference>
<dbReference type="Pfam" id="PF13456">
    <property type="entry name" value="RVT_3"/>
    <property type="match status" value="1"/>
</dbReference>
<feature type="compositionally biased region" description="Basic and acidic residues" evidence="1">
    <location>
        <begin position="919"/>
        <end position="936"/>
    </location>
</feature>
<dbReference type="InterPro" id="IPR036691">
    <property type="entry name" value="Endo/exonu/phosph_ase_sf"/>
</dbReference>
<dbReference type="PANTHER" id="PTHR33116">
    <property type="entry name" value="REVERSE TRANSCRIPTASE ZINC-BINDING DOMAIN-CONTAINING PROTEIN-RELATED-RELATED"/>
    <property type="match status" value="1"/>
</dbReference>
<protein>
    <submittedName>
        <fullName evidence="3">Reverse transcriptase</fullName>
    </submittedName>
</protein>
<dbReference type="AlphaFoldDB" id="A0A5B6WQH0"/>
<reference evidence="4" key="1">
    <citation type="journal article" date="2019" name="Plant Biotechnol. J.">
        <title>Genome sequencing of the Australian wild diploid species Gossypium australe highlights disease resistance and delayed gland morphogenesis.</title>
        <authorList>
            <person name="Cai Y."/>
            <person name="Cai X."/>
            <person name="Wang Q."/>
            <person name="Wang P."/>
            <person name="Zhang Y."/>
            <person name="Cai C."/>
            <person name="Xu Y."/>
            <person name="Wang K."/>
            <person name="Zhou Z."/>
            <person name="Wang C."/>
            <person name="Geng S."/>
            <person name="Li B."/>
            <person name="Dong Q."/>
            <person name="Hou Y."/>
            <person name="Wang H."/>
            <person name="Ai P."/>
            <person name="Liu Z."/>
            <person name="Yi F."/>
            <person name="Sun M."/>
            <person name="An G."/>
            <person name="Cheng J."/>
            <person name="Zhang Y."/>
            <person name="Shi Q."/>
            <person name="Xie Y."/>
            <person name="Shi X."/>
            <person name="Chang Y."/>
            <person name="Huang F."/>
            <person name="Chen Y."/>
            <person name="Hong S."/>
            <person name="Mi L."/>
            <person name="Sun Q."/>
            <person name="Zhang L."/>
            <person name="Zhou B."/>
            <person name="Peng R."/>
            <person name="Zhang X."/>
            <person name="Liu F."/>
        </authorList>
    </citation>
    <scope>NUCLEOTIDE SEQUENCE [LARGE SCALE GENOMIC DNA]</scope>
    <source>
        <strain evidence="4">cv. PA1801</strain>
    </source>
</reference>
<organism evidence="3 4">
    <name type="scientific">Gossypium australe</name>
    <dbReference type="NCBI Taxonomy" id="47621"/>
    <lineage>
        <taxon>Eukaryota</taxon>
        <taxon>Viridiplantae</taxon>
        <taxon>Streptophyta</taxon>
        <taxon>Embryophyta</taxon>
        <taxon>Tracheophyta</taxon>
        <taxon>Spermatophyta</taxon>
        <taxon>Magnoliopsida</taxon>
        <taxon>eudicotyledons</taxon>
        <taxon>Gunneridae</taxon>
        <taxon>Pentapetalae</taxon>
        <taxon>rosids</taxon>
        <taxon>malvids</taxon>
        <taxon>Malvales</taxon>
        <taxon>Malvaceae</taxon>
        <taxon>Malvoideae</taxon>
        <taxon>Gossypium</taxon>
    </lineage>
</organism>
<dbReference type="EMBL" id="SMMG02000002">
    <property type="protein sequence ID" value="KAA3483062.1"/>
    <property type="molecule type" value="Genomic_DNA"/>
</dbReference>
<keyword evidence="3" id="KW-0695">RNA-directed DNA polymerase</keyword>
<dbReference type="CDD" id="cd01650">
    <property type="entry name" value="RT_nLTR_like"/>
    <property type="match status" value="1"/>
</dbReference>